<dbReference type="AlphaFoldDB" id="A0AAU9KH97"/>
<dbReference type="InterPro" id="IPR013057">
    <property type="entry name" value="AA_transpt_TM"/>
</dbReference>
<proteinExistence type="predicted"/>
<organism evidence="7 8">
    <name type="scientific">Blepharisma stoltei</name>
    <dbReference type="NCBI Taxonomy" id="1481888"/>
    <lineage>
        <taxon>Eukaryota</taxon>
        <taxon>Sar</taxon>
        <taxon>Alveolata</taxon>
        <taxon>Ciliophora</taxon>
        <taxon>Postciliodesmatophora</taxon>
        <taxon>Heterotrichea</taxon>
        <taxon>Heterotrichida</taxon>
        <taxon>Blepharismidae</taxon>
        <taxon>Blepharisma</taxon>
    </lineage>
</organism>
<feature type="transmembrane region" description="Helical" evidence="5">
    <location>
        <begin position="307"/>
        <end position="331"/>
    </location>
</feature>
<gene>
    <name evidence="7" type="ORF">BSTOLATCC_MIC62653</name>
</gene>
<comment type="subcellular location">
    <subcellularLocation>
        <location evidence="1">Membrane</location>
    </subcellularLocation>
</comment>
<dbReference type="GO" id="GO:0016020">
    <property type="term" value="C:membrane"/>
    <property type="evidence" value="ECO:0007669"/>
    <property type="project" value="UniProtKB-SubCell"/>
</dbReference>
<evidence type="ECO:0000256" key="1">
    <source>
        <dbReference type="ARBA" id="ARBA00004370"/>
    </source>
</evidence>
<feature type="transmembrane region" description="Helical" evidence="5">
    <location>
        <begin position="20"/>
        <end position="39"/>
    </location>
</feature>
<evidence type="ECO:0000313" key="7">
    <source>
        <dbReference type="EMBL" id="CAG9335074.1"/>
    </source>
</evidence>
<feature type="transmembrane region" description="Helical" evidence="5">
    <location>
        <begin position="224"/>
        <end position="245"/>
    </location>
</feature>
<keyword evidence="8" id="KW-1185">Reference proteome</keyword>
<dbReference type="Pfam" id="PF01490">
    <property type="entry name" value="Aa_trans"/>
    <property type="match status" value="2"/>
</dbReference>
<dbReference type="PANTHER" id="PTHR16189">
    <property type="entry name" value="TRANSMEMBRANE PROTEIN 104-RELATED"/>
    <property type="match status" value="1"/>
</dbReference>
<name>A0AAU9KH97_9CILI</name>
<evidence type="ECO:0000256" key="2">
    <source>
        <dbReference type="ARBA" id="ARBA00022692"/>
    </source>
</evidence>
<evidence type="ECO:0000256" key="3">
    <source>
        <dbReference type="ARBA" id="ARBA00022989"/>
    </source>
</evidence>
<feature type="transmembrane region" description="Helical" evidence="5">
    <location>
        <begin position="45"/>
        <end position="65"/>
    </location>
</feature>
<feature type="domain" description="Amino acid transporter transmembrane" evidence="6">
    <location>
        <begin position="130"/>
        <end position="447"/>
    </location>
</feature>
<evidence type="ECO:0000256" key="4">
    <source>
        <dbReference type="ARBA" id="ARBA00023136"/>
    </source>
</evidence>
<accession>A0AAU9KH97</accession>
<feature type="transmembrane region" description="Helical" evidence="5">
    <location>
        <begin position="465"/>
        <end position="484"/>
    </location>
</feature>
<feature type="transmembrane region" description="Helical" evidence="5">
    <location>
        <begin position="425"/>
        <end position="445"/>
    </location>
</feature>
<keyword evidence="3 5" id="KW-1133">Transmembrane helix</keyword>
<feature type="transmembrane region" description="Helical" evidence="5">
    <location>
        <begin position="351"/>
        <end position="380"/>
    </location>
</feature>
<evidence type="ECO:0000259" key="6">
    <source>
        <dbReference type="Pfam" id="PF01490"/>
    </source>
</evidence>
<keyword evidence="2 5" id="KW-0812">Transmembrane</keyword>
<comment type="caution">
    <text evidence="7">The sequence shown here is derived from an EMBL/GenBank/DDBJ whole genome shotgun (WGS) entry which is preliminary data.</text>
</comment>
<feature type="transmembrane region" description="Helical" evidence="5">
    <location>
        <begin position="401"/>
        <end position="419"/>
    </location>
</feature>
<protein>
    <recommendedName>
        <fullName evidence="6">Amino acid transporter transmembrane domain-containing protein</fullName>
    </recommendedName>
</protein>
<feature type="transmembrane region" description="Helical" evidence="5">
    <location>
        <begin position="265"/>
        <end position="286"/>
    </location>
</feature>
<dbReference type="EMBL" id="CAJZBQ010000060">
    <property type="protein sequence ID" value="CAG9335074.1"/>
    <property type="molecule type" value="Genomic_DNA"/>
</dbReference>
<feature type="transmembrane region" description="Helical" evidence="5">
    <location>
        <begin position="144"/>
        <end position="163"/>
    </location>
</feature>
<dbReference type="Proteomes" id="UP001162131">
    <property type="component" value="Unassembled WGS sequence"/>
</dbReference>
<evidence type="ECO:0000256" key="5">
    <source>
        <dbReference type="SAM" id="Phobius"/>
    </source>
</evidence>
<keyword evidence="4 5" id="KW-0472">Membrane</keyword>
<sequence>MPPEKDLKASDHHQPSQFGALTGLFFTMNLIIGAGILGLPYSFKVGGWLVCGLYTVICCSLGYIWSSQLVELTSRCCYYLQLKEKGISLKKPTLKQILFGKNKNKTDLETNLISNEDSSSFEITKRIDISEMVEITLGKKWKAVYFYSFVLTFLLTLSSYAVIFSSSLASNLEIGFLDSCDIYKCSEFSCECWKTYWFFLAIFSVIVVYLTLVEMNEQKVIQNIITGSSVLNIIIVITLSVISIIEDTEIDSDRPLNRSDYDIANISNIGISLPIILFASMIQLSLPSIIENLDDKRTNVKPILRNALIASLLIYLPMGFIVPMAVSKVYGQYNISFRNYSAGYSQAERPWWTYIFSYFIVLSPAIGILSAFALIAIPLAHNTESYFYGIGNKNISKREDYLVKLLVVVVPLALSTFVYNLGSIMSVAGAISILMVPVGIPLMHIAGRELIEKESVYDCKYSPRIASLIIAALHCGILILKIYFLF</sequence>
<feature type="transmembrane region" description="Helical" evidence="5">
    <location>
        <begin position="196"/>
        <end position="212"/>
    </location>
</feature>
<reference evidence="7" key="1">
    <citation type="submission" date="2021-09" db="EMBL/GenBank/DDBJ databases">
        <authorList>
            <consortium name="AG Swart"/>
            <person name="Singh M."/>
            <person name="Singh A."/>
            <person name="Seah K."/>
            <person name="Emmerich C."/>
        </authorList>
    </citation>
    <scope>NUCLEOTIDE SEQUENCE</scope>
    <source>
        <strain evidence="7">ATCC30299</strain>
    </source>
</reference>
<feature type="domain" description="Amino acid transporter transmembrane" evidence="6">
    <location>
        <begin position="19"/>
        <end position="69"/>
    </location>
</feature>
<evidence type="ECO:0000313" key="8">
    <source>
        <dbReference type="Proteomes" id="UP001162131"/>
    </source>
</evidence>